<dbReference type="EMBL" id="JBBWWR010000003">
    <property type="protein sequence ID" value="KAK8968799.1"/>
    <property type="molecule type" value="Genomic_DNA"/>
</dbReference>
<gene>
    <name evidence="5" type="primary">GA20OX3</name>
    <name evidence="5" type="ORF">KSP40_PGU020213</name>
</gene>
<dbReference type="Proteomes" id="UP001412067">
    <property type="component" value="Unassembled WGS sequence"/>
</dbReference>
<dbReference type="Gene3D" id="2.60.120.330">
    <property type="entry name" value="B-lactam Antibiotic, Isopenicillin N Synthase, Chain"/>
    <property type="match status" value="1"/>
</dbReference>
<evidence type="ECO:0000256" key="2">
    <source>
        <dbReference type="ARBA" id="ARBA00023002"/>
    </source>
</evidence>
<dbReference type="PANTHER" id="PTHR10209">
    <property type="entry name" value="OXIDOREDUCTASE, 2OG-FE II OXYGENASE FAMILY PROTEIN"/>
    <property type="match status" value="1"/>
</dbReference>
<evidence type="ECO:0000313" key="6">
    <source>
        <dbReference type="Proteomes" id="UP001412067"/>
    </source>
</evidence>
<sequence>MPPLSTGYVSPSFSIFSSFASLLCDFARFSCYRHQQARCLAGIWPQSTHASAGGSPFTLLLTPASTFRLSFRLFSVSDLRNPFIAISAARALSACRRHISILIQVLPNLSAQLLHLRLLLPLFFLPQLIHLLFRCAAVTMNSRELLSYKSFVQMLVVMTLLLVVLQPPATAINSCMEILVIHISRRQCRRRAERMAGSLQLPLVDLCSGDRAAAARSIRQACLDHGFFYLTNHGIDGELHRQVFRETEKFFSLPLDEKLKLEDTVDHYGYIPPHAEIVDPSKPKGFNSFSLINPR</sequence>
<comment type="caution">
    <text evidence="5">The sequence shown here is derived from an EMBL/GenBank/DDBJ whole genome shotgun (WGS) entry which is preliminary data.</text>
</comment>
<keyword evidence="6" id="KW-1185">Reference proteome</keyword>
<feature type="domain" description="Non-haem dioxygenase N-terminal" evidence="4">
    <location>
        <begin position="201"/>
        <end position="284"/>
    </location>
</feature>
<dbReference type="InterPro" id="IPR027443">
    <property type="entry name" value="IPNS-like_sf"/>
</dbReference>
<proteinExistence type="predicted"/>
<evidence type="ECO:0000256" key="1">
    <source>
        <dbReference type="ARBA" id="ARBA00022723"/>
    </source>
</evidence>
<evidence type="ECO:0000313" key="5">
    <source>
        <dbReference type="EMBL" id="KAK8968799.1"/>
    </source>
</evidence>
<keyword evidence="3" id="KW-0408">Iron</keyword>
<evidence type="ECO:0000256" key="3">
    <source>
        <dbReference type="ARBA" id="ARBA00023004"/>
    </source>
</evidence>
<reference evidence="5 6" key="1">
    <citation type="journal article" date="2022" name="Nat. Plants">
        <title>Genomes of leafy and leafless Platanthera orchids illuminate the evolution of mycoheterotrophy.</title>
        <authorList>
            <person name="Li M.H."/>
            <person name="Liu K.W."/>
            <person name="Li Z."/>
            <person name="Lu H.C."/>
            <person name="Ye Q.L."/>
            <person name="Zhang D."/>
            <person name="Wang J.Y."/>
            <person name="Li Y.F."/>
            <person name="Zhong Z.M."/>
            <person name="Liu X."/>
            <person name="Yu X."/>
            <person name="Liu D.K."/>
            <person name="Tu X.D."/>
            <person name="Liu B."/>
            <person name="Hao Y."/>
            <person name="Liao X.Y."/>
            <person name="Jiang Y.T."/>
            <person name="Sun W.H."/>
            <person name="Chen J."/>
            <person name="Chen Y.Q."/>
            <person name="Ai Y."/>
            <person name="Zhai J.W."/>
            <person name="Wu S.S."/>
            <person name="Zhou Z."/>
            <person name="Hsiao Y.Y."/>
            <person name="Wu W.L."/>
            <person name="Chen Y.Y."/>
            <person name="Lin Y.F."/>
            <person name="Hsu J.L."/>
            <person name="Li C.Y."/>
            <person name="Wang Z.W."/>
            <person name="Zhao X."/>
            <person name="Zhong W.Y."/>
            <person name="Ma X.K."/>
            <person name="Ma L."/>
            <person name="Huang J."/>
            <person name="Chen G.Z."/>
            <person name="Huang M.Z."/>
            <person name="Huang L."/>
            <person name="Peng D.H."/>
            <person name="Luo Y.B."/>
            <person name="Zou S.Q."/>
            <person name="Chen S.P."/>
            <person name="Lan S."/>
            <person name="Tsai W.C."/>
            <person name="Van de Peer Y."/>
            <person name="Liu Z.J."/>
        </authorList>
    </citation>
    <scope>NUCLEOTIDE SEQUENCE [LARGE SCALE GENOMIC DNA]</scope>
    <source>
        <strain evidence="5">Lor288</strain>
    </source>
</reference>
<accession>A0ABR2MYL5</accession>
<keyword evidence="2" id="KW-0560">Oxidoreductase</keyword>
<evidence type="ECO:0000259" key="4">
    <source>
        <dbReference type="Pfam" id="PF14226"/>
    </source>
</evidence>
<organism evidence="5 6">
    <name type="scientific">Platanthera guangdongensis</name>
    <dbReference type="NCBI Taxonomy" id="2320717"/>
    <lineage>
        <taxon>Eukaryota</taxon>
        <taxon>Viridiplantae</taxon>
        <taxon>Streptophyta</taxon>
        <taxon>Embryophyta</taxon>
        <taxon>Tracheophyta</taxon>
        <taxon>Spermatophyta</taxon>
        <taxon>Magnoliopsida</taxon>
        <taxon>Liliopsida</taxon>
        <taxon>Asparagales</taxon>
        <taxon>Orchidaceae</taxon>
        <taxon>Orchidoideae</taxon>
        <taxon>Orchideae</taxon>
        <taxon>Orchidinae</taxon>
        <taxon>Platanthera</taxon>
    </lineage>
</organism>
<dbReference type="Pfam" id="PF14226">
    <property type="entry name" value="DIOX_N"/>
    <property type="match status" value="1"/>
</dbReference>
<name>A0ABR2MYL5_9ASPA</name>
<dbReference type="InterPro" id="IPR026992">
    <property type="entry name" value="DIOX_N"/>
</dbReference>
<protein>
    <submittedName>
        <fullName evidence="5">Gibberellin 20 oxidase 3</fullName>
    </submittedName>
</protein>
<dbReference type="PANTHER" id="PTHR10209:SF590">
    <property type="entry name" value="2-OXOGLUTARATE (2OG) AND FE(II)-DEPENDENT OXYGENASE SUPERFAMILY PROTEIN"/>
    <property type="match status" value="1"/>
</dbReference>
<keyword evidence="1" id="KW-0479">Metal-binding</keyword>
<dbReference type="SUPFAM" id="SSF51197">
    <property type="entry name" value="Clavaminate synthase-like"/>
    <property type="match status" value="1"/>
</dbReference>